<keyword evidence="3" id="KW-0808">Transferase</keyword>
<dbReference type="AlphaFoldDB" id="Q1N5F3"/>
<dbReference type="PANTHER" id="PTHR12526">
    <property type="entry name" value="GLYCOSYLTRANSFERASE"/>
    <property type="match status" value="1"/>
</dbReference>
<evidence type="ECO:0000259" key="1">
    <source>
        <dbReference type="Pfam" id="PF00534"/>
    </source>
</evidence>
<protein>
    <submittedName>
        <fullName evidence="3">Glycosyl transferase, group 1 family protein</fullName>
    </submittedName>
</protein>
<dbReference type="Pfam" id="PF00534">
    <property type="entry name" value="Glycos_transf_1"/>
    <property type="match status" value="1"/>
</dbReference>
<proteinExistence type="predicted"/>
<dbReference type="CDD" id="cd03811">
    <property type="entry name" value="GT4_GT28_WabH-like"/>
    <property type="match status" value="1"/>
</dbReference>
<keyword evidence="4" id="KW-1185">Reference proteome</keyword>
<dbReference type="Pfam" id="PF13439">
    <property type="entry name" value="Glyco_transf_4"/>
    <property type="match status" value="1"/>
</dbReference>
<dbReference type="EMBL" id="AAQH01000002">
    <property type="protein sequence ID" value="EAT13124.1"/>
    <property type="molecule type" value="Genomic_DNA"/>
</dbReference>
<dbReference type="GO" id="GO:1901135">
    <property type="term" value="P:carbohydrate derivative metabolic process"/>
    <property type="evidence" value="ECO:0007669"/>
    <property type="project" value="UniProtKB-ARBA"/>
</dbReference>
<dbReference type="InterPro" id="IPR028098">
    <property type="entry name" value="Glyco_trans_4-like_N"/>
</dbReference>
<dbReference type="GO" id="GO:0016757">
    <property type="term" value="F:glycosyltransferase activity"/>
    <property type="evidence" value="ECO:0007669"/>
    <property type="project" value="InterPro"/>
</dbReference>
<comment type="caution">
    <text evidence="3">The sequence shown here is derived from an EMBL/GenBank/DDBJ whole genome shotgun (WGS) entry which is preliminary data.</text>
</comment>
<dbReference type="PANTHER" id="PTHR12526:SF638">
    <property type="entry name" value="SPORE COAT PROTEIN SA"/>
    <property type="match status" value="1"/>
</dbReference>
<dbReference type="Gene3D" id="3.40.50.2000">
    <property type="entry name" value="Glycogen Phosphorylase B"/>
    <property type="match status" value="2"/>
</dbReference>
<dbReference type="Proteomes" id="UP000004263">
    <property type="component" value="Unassembled WGS sequence"/>
</dbReference>
<dbReference type="SUPFAM" id="SSF53756">
    <property type="entry name" value="UDP-Glycosyltransferase/glycogen phosphorylase"/>
    <property type="match status" value="1"/>
</dbReference>
<accession>Q1N5F3</accession>
<evidence type="ECO:0000313" key="4">
    <source>
        <dbReference type="Proteomes" id="UP000004263"/>
    </source>
</evidence>
<gene>
    <name evidence="3" type="ORF">RED65_00150</name>
</gene>
<evidence type="ECO:0000313" key="3">
    <source>
        <dbReference type="EMBL" id="EAT13124.1"/>
    </source>
</evidence>
<dbReference type="HOGENOM" id="CLU_009583_0_0_6"/>
<evidence type="ECO:0000259" key="2">
    <source>
        <dbReference type="Pfam" id="PF13439"/>
    </source>
</evidence>
<reference evidence="3 4" key="1">
    <citation type="submission" date="2006-03" db="EMBL/GenBank/DDBJ databases">
        <authorList>
            <person name="Pinhassi J."/>
            <person name="Pedros-Alio C."/>
            <person name="Ferriera S."/>
            <person name="Johnson J."/>
            <person name="Kravitz S."/>
            <person name="Halpern A."/>
            <person name="Remington K."/>
            <person name="Beeson K."/>
            <person name="Tran B."/>
            <person name="Rogers Y.-H."/>
            <person name="Friedman R."/>
            <person name="Venter J.C."/>
        </authorList>
    </citation>
    <scope>NUCLEOTIDE SEQUENCE [LARGE SCALE GENOMIC DNA]</scope>
    <source>
        <strain evidence="3 4">RED65</strain>
    </source>
</reference>
<dbReference type="RefSeq" id="WP_007017510.1">
    <property type="nucleotide sequence ID" value="NZ_CH724114.1"/>
</dbReference>
<name>Q1N5F3_9GAMM</name>
<feature type="domain" description="Glycosyltransferase subfamily 4-like N-terminal" evidence="2">
    <location>
        <begin position="17"/>
        <end position="187"/>
    </location>
</feature>
<feature type="domain" description="Glycosyl transferase family 1" evidence="1">
    <location>
        <begin position="202"/>
        <end position="342"/>
    </location>
</feature>
<organism evidence="3 4">
    <name type="scientific">Bermanella marisrubri</name>
    <dbReference type="NCBI Taxonomy" id="207949"/>
    <lineage>
        <taxon>Bacteria</taxon>
        <taxon>Pseudomonadati</taxon>
        <taxon>Pseudomonadota</taxon>
        <taxon>Gammaproteobacteria</taxon>
        <taxon>Oceanospirillales</taxon>
        <taxon>Oceanospirillaceae</taxon>
        <taxon>Bermanella</taxon>
    </lineage>
</organism>
<dbReference type="InterPro" id="IPR001296">
    <property type="entry name" value="Glyco_trans_1"/>
</dbReference>
<dbReference type="OrthoDB" id="9792269at2"/>
<sequence>MKTKKNIVIIIDSIGGGGAERVMLDLARGIVQSGHNAFFIALEKRIDHQVYEEVPVFILYDDRDLKAITRRKKARLQSAKKLEGLVSEIETSHGKIHLFLSNLDPTNGVVALTKFDNVKYVLHSAMEKEVKRERRLGPFKYFRKIMQKRVMNDKDLVAVSQGVATEAATLGLIKPRSVTTIYNPCNVALIRTMSEQYAPEIPNKPFILHVGRVVKAKRHDILFSALALVPDQIMVCLCKDVEKAKAIADKYGVADRVVLPGFTNNPYAWMKRAELTVLSSDYEGLPTVLIESLICGTPIVSTNCTYGPSEIMTDKLSEYLCDTGDPFALSKNIKKALVDYPDLESLPILKAVELSNVVDQYLKLAN</sequence>
<dbReference type="STRING" id="207949.RED65_00150"/>